<evidence type="ECO:0000259" key="2">
    <source>
        <dbReference type="PROSITE" id="PS50801"/>
    </source>
</evidence>
<dbReference type="InterPro" id="IPR036513">
    <property type="entry name" value="STAS_dom_sf"/>
</dbReference>
<dbReference type="Proteomes" id="UP000194266">
    <property type="component" value="Unassembled WGS sequence"/>
</dbReference>
<organism evidence="3 4">
    <name type="scientific">Streptomyces pharetrae CZA14</name>
    <dbReference type="NCBI Taxonomy" id="1144883"/>
    <lineage>
        <taxon>Bacteria</taxon>
        <taxon>Bacillati</taxon>
        <taxon>Actinomycetota</taxon>
        <taxon>Actinomycetes</taxon>
        <taxon>Kitasatosporales</taxon>
        <taxon>Streptomycetaceae</taxon>
        <taxon>Streptomyces</taxon>
    </lineage>
</organism>
<dbReference type="CDD" id="cd07043">
    <property type="entry name" value="STAS_anti-anti-sigma_factors"/>
    <property type="match status" value="1"/>
</dbReference>
<dbReference type="InterPro" id="IPR058548">
    <property type="entry name" value="MlaB-like_STAS"/>
</dbReference>
<name>A0ABX3Y7B5_9ACTN</name>
<gene>
    <name evidence="3" type="ORF">OQI_38295</name>
</gene>
<protein>
    <recommendedName>
        <fullName evidence="2">STAS domain-containing protein</fullName>
    </recommendedName>
</protein>
<evidence type="ECO:0000313" key="3">
    <source>
        <dbReference type="EMBL" id="OSZ55476.1"/>
    </source>
</evidence>
<evidence type="ECO:0000313" key="4">
    <source>
        <dbReference type="Proteomes" id="UP000194266"/>
    </source>
</evidence>
<dbReference type="RefSeq" id="WP_086173646.1">
    <property type="nucleotide sequence ID" value="NZ_MRYD01000505.1"/>
</dbReference>
<proteinExistence type="predicted"/>
<keyword evidence="4" id="KW-1185">Reference proteome</keyword>
<feature type="region of interest" description="Disordered" evidence="1">
    <location>
        <begin position="105"/>
        <end position="126"/>
    </location>
</feature>
<feature type="domain" description="STAS" evidence="2">
    <location>
        <begin position="2"/>
        <end position="115"/>
    </location>
</feature>
<sequence>MHHPTVRTSPAALTVHVSGELDHGTGHDPVGVVVGHLVPGVRDVRLDLTGLTRIAPLGLAALLMLHRHTSAVRATVHRDNRPDALDRVLRQTNVLAHLTAPLSGHRTPARAVTVAPRHGGDPETRR</sequence>
<comment type="caution">
    <text evidence="3">The sequence shown here is derived from an EMBL/GenBank/DDBJ whole genome shotgun (WGS) entry which is preliminary data.</text>
</comment>
<reference evidence="3 4" key="1">
    <citation type="submission" date="2016-12" db="EMBL/GenBank/DDBJ databases">
        <title>Genome Mining:The Detection of Biosynthetic Gene Clusters to Aid in the Expression of Curamycin A produced by Streptomyces sp. strain CZA14.</title>
        <authorList>
            <person name="Durrell K.A."/>
            <person name="Kirby B.M."/>
            <person name="Khan W."/>
            <person name="Mthethwa T."/>
            <person name="Le Roes-Hill M."/>
        </authorList>
    </citation>
    <scope>NUCLEOTIDE SEQUENCE [LARGE SCALE GENOMIC DNA]</scope>
    <source>
        <strain evidence="3 4">CZA14</strain>
    </source>
</reference>
<dbReference type="EMBL" id="MRYD01000505">
    <property type="protein sequence ID" value="OSZ55476.1"/>
    <property type="molecule type" value="Genomic_DNA"/>
</dbReference>
<dbReference type="PROSITE" id="PS50801">
    <property type="entry name" value="STAS"/>
    <property type="match status" value="1"/>
</dbReference>
<evidence type="ECO:0000256" key="1">
    <source>
        <dbReference type="SAM" id="MobiDB-lite"/>
    </source>
</evidence>
<dbReference type="InterPro" id="IPR002645">
    <property type="entry name" value="STAS_dom"/>
</dbReference>
<accession>A0ABX3Y7B5</accession>
<dbReference type="SUPFAM" id="SSF52091">
    <property type="entry name" value="SpoIIaa-like"/>
    <property type="match status" value="1"/>
</dbReference>
<dbReference type="Pfam" id="PF13466">
    <property type="entry name" value="STAS_2"/>
    <property type="match status" value="1"/>
</dbReference>
<dbReference type="Gene3D" id="3.30.750.24">
    <property type="entry name" value="STAS domain"/>
    <property type="match status" value="1"/>
</dbReference>